<evidence type="ECO:0000313" key="1">
    <source>
        <dbReference type="EMBL" id="KAB8031873.1"/>
    </source>
</evidence>
<dbReference type="InterPro" id="IPR029058">
    <property type="entry name" value="AB_hydrolase_fold"/>
</dbReference>
<protein>
    <submittedName>
        <fullName evidence="1">Alpha/beta hydrolase</fullName>
    </submittedName>
</protein>
<accession>A0A833JDG4</accession>
<dbReference type="AlphaFoldDB" id="A0A833JDG4"/>
<reference evidence="1 2" key="1">
    <citation type="submission" date="2019-10" db="EMBL/GenBank/DDBJ databases">
        <title>New genus of Silvanigrellaceae.</title>
        <authorList>
            <person name="Pitt A."/>
            <person name="Hahn M.W."/>
        </authorList>
    </citation>
    <scope>NUCLEOTIDE SEQUENCE [LARGE SCALE GENOMIC DNA]</scope>
    <source>
        <strain evidence="1 2">33A1-SZDP</strain>
    </source>
</reference>
<dbReference type="RefSeq" id="WP_152212048.1">
    <property type="nucleotide sequence ID" value="NZ_WFLN01000005.1"/>
</dbReference>
<evidence type="ECO:0000313" key="2">
    <source>
        <dbReference type="Proteomes" id="UP000442694"/>
    </source>
</evidence>
<dbReference type="Gene3D" id="3.40.50.1820">
    <property type="entry name" value="alpha/beta hydrolase"/>
    <property type="match status" value="1"/>
</dbReference>
<proteinExistence type="predicted"/>
<gene>
    <name evidence="1" type="ORF">GCL57_04310</name>
</gene>
<name>A0A833JDG4_9BACT</name>
<dbReference type="Proteomes" id="UP000442694">
    <property type="component" value="Unassembled WGS sequence"/>
</dbReference>
<sequence length="214" mass="23407">MLLETTKPSLIVLFSVGAGGNPESHLPLLTSLTEHGCIVVAPYFDRLVSPQPTSDALLLRARQLHLALEFIACPNLPIMGIGHSIGATMLIALAGGQVWIDVKQKLDIKPLEYLNRLVLLTPATGFFQAPGALDAVHIPIQIWSGTNDVITPPDQSNFLKQQLENSIPVDMRTIDGAGHFSFINTLPPQIRDEFPNRKDFLINLANEIQSFIVS</sequence>
<keyword evidence="1" id="KW-0378">Hydrolase</keyword>
<dbReference type="EMBL" id="WFLN01000005">
    <property type="protein sequence ID" value="KAB8031873.1"/>
    <property type="molecule type" value="Genomic_DNA"/>
</dbReference>
<organism evidence="1 2">
    <name type="scientific">Fluviispira multicolorata</name>
    <dbReference type="NCBI Taxonomy" id="2654512"/>
    <lineage>
        <taxon>Bacteria</taxon>
        <taxon>Pseudomonadati</taxon>
        <taxon>Bdellovibrionota</taxon>
        <taxon>Oligoflexia</taxon>
        <taxon>Silvanigrellales</taxon>
        <taxon>Silvanigrellaceae</taxon>
        <taxon>Fluviispira</taxon>
    </lineage>
</organism>
<dbReference type="GO" id="GO:0016787">
    <property type="term" value="F:hydrolase activity"/>
    <property type="evidence" value="ECO:0007669"/>
    <property type="project" value="UniProtKB-KW"/>
</dbReference>
<keyword evidence="2" id="KW-1185">Reference proteome</keyword>
<dbReference type="SUPFAM" id="SSF53474">
    <property type="entry name" value="alpha/beta-Hydrolases"/>
    <property type="match status" value="1"/>
</dbReference>
<comment type="caution">
    <text evidence="1">The sequence shown here is derived from an EMBL/GenBank/DDBJ whole genome shotgun (WGS) entry which is preliminary data.</text>
</comment>